<dbReference type="GO" id="GO:0000118">
    <property type="term" value="C:histone deacetylase complex"/>
    <property type="evidence" value="ECO:0007669"/>
    <property type="project" value="TreeGrafter"/>
</dbReference>
<proteinExistence type="predicted"/>
<dbReference type="GO" id="GO:0003714">
    <property type="term" value="F:transcription corepressor activity"/>
    <property type="evidence" value="ECO:0007669"/>
    <property type="project" value="InterPro"/>
</dbReference>
<keyword evidence="2" id="KW-0539">Nucleus</keyword>
<feature type="transmembrane region" description="Helical" evidence="3">
    <location>
        <begin position="148"/>
        <end position="167"/>
    </location>
</feature>
<comment type="caution">
    <text evidence="4">The sequence shown here is derived from an EMBL/GenBank/DDBJ whole genome shotgun (WGS) entry which is preliminary data.</text>
</comment>
<evidence type="ECO:0000313" key="5">
    <source>
        <dbReference type="Proteomes" id="UP000489600"/>
    </source>
</evidence>
<protein>
    <submittedName>
        <fullName evidence="4">Uncharacterized protein</fullName>
    </submittedName>
</protein>
<evidence type="ECO:0000256" key="3">
    <source>
        <dbReference type="SAM" id="Phobius"/>
    </source>
</evidence>
<dbReference type="InterPro" id="IPR039774">
    <property type="entry name" value="Sin3-like"/>
</dbReference>
<keyword evidence="3" id="KW-0472">Membrane</keyword>
<dbReference type="EMBL" id="CABITT030000007">
    <property type="protein sequence ID" value="VVB12251.1"/>
    <property type="molecule type" value="Genomic_DNA"/>
</dbReference>
<feature type="transmembrane region" description="Helical" evidence="3">
    <location>
        <begin position="121"/>
        <end position="141"/>
    </location>
</feature>
<organism evidence="4 5">
    <name type="scientific">Arabis nemorensis</name>
    <dbReference type="NCBI Taxonomy" id="586526"/>
    <lineage>
        <taxon>Eukaryota</taxon>
        <taxon>Viridiplantae</taxon>
        <taxon>Streptophyta</taxon>
        <taxon>Embryophyta</taxon>
        <taxon>Tracheophyta</taxon>
        <taxon>Spermatophyta</taxon>
        <taxon>Magnoliopsida</taxon>
        <taxon>eudicotyledons</taxon>
        <taxon>Gunneridae</taxon>
        <taxon>Pentapetalae</taxon>
        <taxon>rosids</taxon>
        <taxon>malvids</taxon>
        <taxon>Brassicales</taxon>
        <taxon>Brassicaceae</taxon>
        <taxon>Arabideae</taxon>
        <taxon>Arabis</taxon>
    </lineage>
</organism>
<dbReference type="GO" id="GO:0000785">
    <property type="term" value="C:chromatin"/>
    <property type="evidence" value="ECO:0007669"/>
    <property type="project" value="TreeGrafter"/>
</dbReference>
<sequence>MVVQKLTTSDALEYIKNVKDTLQDKREIYDEFLELMKDFRVQRMLHLLIITSSLSSLGPISSSLVPWLIYHCSCVARSTLGWEELYKDDPFSVFFKGSTLISAADFKIDNPALDAVSITDVSSLVVFLIFHGVIPLLMPYVVEIQGRLHSVCYLGIMTASILCVYFLRLPYVAAKLVILIAPLLESKKI</sequence>
<accession>A0A565CFF5</accession>
<keyword evidence="5" id="KW-1185">Reference proteome</keyword>
<dbReference type="SUPFAM" id="SSF47762">
    <property type="entry name" value="PAH2 domain"/>
    <property type="match status" value="1"/>
</dbReference>
<dbReference type="OrthoDB" id="10265969at2759"/>
<dbReference type="Proteomes" id="UP000489600">
    <property type="component" value="Unassembled WGS sequence"/>
</dbReference>
<evidence type="ECO:0000256" key="2">
    <source>
        <dbReference type="ARBA" id="ARBA00023242"/>
    </source>
</evidence>
<dbReference type="PANTHER" id="PTHR12346:SF46">
    <property type="entry name" value="HISTONE DEACETYLASE INTERACTING DOMAIN-CONTAINING PROTEIN"/>
    <property type="match status" value="1"/>
</dbReference>
<keyword evidence="3" id="KW-0812">Transmembrane</keyword>
<evidence type="ECO:0000313" key="4">
    <source>
        <dbReference type="EMBL" id="VVB12251.1"/>
    </source>
</evidence>
<comment type="subcellular location">
    <subcellularLocation>
        <location evidence="1">Nucleus</location>
    </subcellularLocation>
</comment>
<name>A0A565CFF5_9BRAS</name>
<dbReference type="AlphaFoldDB" id="A0A565CFF5"/>
<dbReference type="Gene3D" id="1.20.1160.11">
    <property type="entry name" value="Paired amphipathic helix"/>
    <property type="match status" value="1"/>
</dbReference>
<dbReference type="PANTHER" id="PTHR12346">
    <property type="entry name" value="SIN3B-RELATED"/>
    <property type="match status" value="1"/>
</dbReference>
<gene>
    <name evidence="4" type="ORF">ANE_LOCUS22695</name>
</gene>
<evidence type="ECO:0000256" key="1">
    <source>
        <dbReference type="ARBA" id="ARBA00004123"/>
    </source>
</evidence>
<feature type="transmembrane region" description="Helical" evidence="3">
    <location>
        <begin position="45"/>
        <end position="70"/>
    </location>
</feature>
<reference evidence="4" key="1">
    <citation type="submission" date="2019-07" db="EMBL/GenBank/DDBJ databases">
        <authorList>
            <person name="Dittberner H."/>
        </authorList>
    </citation>
    <scope>NUCLEOTIDE SEQUENCE [LARGE SCALE GENOMIC DNA]</scope>
</reference>
<keyword evidence="3" id="KW-1133">Transmembrane helix</keyword>
<dbReference type="GO" id="GO:0000122">
    <property type="term" value="P:negative regulation of transcription by RNA polymerase II"/>
    <property type="evidence" value="ECO:0007669"/>
    <property type="project" value="TreeGrafter"/>
</dbReference>
<dbReference type="InterPro" id="IPR036600">
    <property type="entry name" value="PAH_sf"/>
</dbReference>